<proteinExistence type="inferred from homology"/>
<evidence type="ECO:0000313" key="8">
    <source>
        <dbReference type="EMBL" id="KAK0323235.1"/>
    </source>
</evidence>
<evidence type="ECO:0000256" key="4">
    <source>
        <dbReference type="ARBA" id="ARBA00022833"/>
    </source>
</evidence>
<dbReference type="Proteomes" id="UP001168146">
    <property type="component" value="Unassembled WGS sequence"/>
</dbReference>
<protein>
    <recommendedName>
        <fullName evidence="7">Enoyl reductase (ER) domain-containing protein</fullName>
    </recommendedName>
</protein>
<dbReference type="SMART" id="SM00829">
    <property type="entry name" value="PKS_ER"/>
    <property type="match status" value="1"/>
</dbReference>
<dbReference type="PROSITE" id="PS00059">
    <property type="entry name" value="ADH_ZINC"/>
    <property type="match status" value="1"/>
</dbReference>
<dbReference type="PANTHER" id="PTHR43350">
    <property type="entry name" value="NAD-DEPENDENT ALCOHOL DEHYDROGENASE"/>
    <property type="match status" value="1"/>
</dbReference>
<dbReference type="Pfam" id="PF00107">
    <property type="entry name" value="ADH_zinc_N"/>
    <property type="match status" value="1"/>
</dbReference>
<dbReference type="InterPro" id="IPR013149">
    <property type="entry name" value="ADH-like_C"/>
</dbReference>
<keyword evidence="4 6" id="KW-0862">Zinc</keyword>
<dbReference type="GO" id="GO:0016491">
    <property type="term" value="F:oxidoreductase activity"/>
    <property type="evidence" value="ECO:0007669"/>
    <property type="project" value="UniProtKB-KW"/>
</dbReference>
<dbReference type="GO" id="GO:0008270">
    <property type="term" value="F:zinc ion binding"/>
    <property type="evidence" value="ECO:0007669"/>
    <property type="project" value="InterPro"/>
</dbReference>
<keyword evidence="5" id="KW-0560">Oxidoreductase</keyword>
<feature type="domain" description="Enoyl reductase (ER)" evidence="7">
    <location>
        <begin position="45"/>
        <end position="412"/>
    </location>
</feature>
<comment type="cofactor">
    <cofactor evidence="1 6">
        <name>Zn(2+)</name>
        <dbReference type="ChEBI" id="CHEBI:29105"/>
    </cofactor>
</comment>
<dbReference type="PANTHER" id="PTHR43350:SF2">
    <property type="entry name" value="GROES-LIKE ZINC-BINDING ALCOHOL DEHYDROGENASE FAMILY PROTEIN"/>
    <property type="match status" value="1"/>
</dbReference>
<dbReference type="InterPro" id="IPR020843">
    <property type="entry name" value="ER"/>
</dbReference>
<reference evidence="8" key="1">
    <citation type="submission" date="2021-12" db="EMBL/GenBank/DDBJ databases">
        <title>Black yeast isolated from Biological Soil Crust.</title>
        <authorList>
            <person name="Kurbessoian T."/>
        </authorList>
    </citation>
    <scope>NUCLEOTIDE SEQUENCE</scope>
    <source>
        <strain evidence="8">CCFEE 5208</strain>
    </source>
</reference>
<keyword evidence="3 6" id="KW-0479">Metal-binding</keyword>
<dbReference type="SUPFAM" id="SSF51735">
    <property type="entry name" value="NAD(P)-binding Rossmann-fold domains"/>
    <property type="match status" value="1"/>
</dbReference>
<gene>
    <name evidence="8" type="ORF">LTR82_005595</name>
</gene>
<sequence>MTARASTNIPPSLLKIWQHQDQFGRASVPPTTATMQSARAIVCHDTHANGGWKMEDVGVRKPGDGELLVEMVASGVCHTDALIGGIPGGAAPIAFYPRVLGHEGSGYVKEVGAGVTVAKPGDPVLLSFAFCKKCAICKNGHYSNCNDFNDLNFGGPYRDFQLASKGGEPEVGGQFFGQSSFANLSIVRECSVVNAKELVHDKKELQLFAPLGCGIQTGSGTVINAAKAKPDDVILILGLGGVGLSAIMGAKVQGCRTIIGVDRIESRLKLASELGATHTIDGSKLGDKTLVEAIREVADGIGPTIAIDTTGAPPLIKAGIEAIRNKGRYIQVGSAPFDFQCEFNMFTFMVAGKSVQGAIEGEAYPAEFVPQMIKWYREGRFPIDKLTKFMPAEDFEQALKEMHDGVTIKPILCSS</sequence>
<dbReference type="InterPro" id="IPR011032">
    <property type="entry name" value="GroES-like_sf"/>
</dbReference>
<accession>A0AAN6JAT5</accession>
<dbReference type="InterPro" id="IPR036291">
    <property type="entry name" value="NAD(P)-bd_dom_sf"/>
</dbReference>
<dbReference type="Gene3D" id="3.90.180.10">
    <property type="entry name" value="Medium-chain alcohol dehydrogenases, catalytic domain"/>
    <property type="match status" value="1"/>
</dbReference>
<evidence type="ECO:0000259" key="7">
    <source>
        <dbReference type="SMART" id="SM00829"/>
    </source>
</evidence>
<evidence type="ECO:0000256" key="3">
    <source>
        <dbReference type="ARBA" id="ARBA00022723"/>
    </source>
</evidence>
<dbReference type="EMBL" id="JASUXU010000013">
    <property type="protein sequence ID" value="KAK0323235.1"/>
    <property type="molecule type" value="Genomic_DNA"/>
</dbReference>
<dbReference type="Pfam" id="PF08240">
    <property type="entry name" value="ADH_N"/>
    <property type="match status" value="1"/>
</dbReference>
<organism evidence="8 9">
    <name type="scientific">Friedmanniomyces endolithicus</name>
    <dbReference type="NCBI Taxonomy" id="329885"/>
    <lineage>
        <taxon>Eukaryota</taxon>
        <taxon>Fungi</taxon>
        <taxon>Dikarya</taxon>
        <taxon>Ascomycota</taxon>
        <taxon>Pezizomycotina</taxon>
        <taxon>Dothideomycetes</taxon>
        <taxon>Dothideomycetidae</taxon>
        <taxon>Mycosphaerellales</taxon>
        <taxon>Teratosphaeriaceae</taxon>
        <taxon>Friedmanniomyces</taxon>
    </lineage>
</organism>
<comment type="caution">
    <text evidence="8">The sequence shown here is derived from an EMBL/GenBank/DDBJ whole genome shotgun (WGS) entry which is preliminary data.</text>
</comment>
<dbReference type="SUPFAM" id="SSF50129">
    <property type="entry name" value="GroES-like"/>
    <property type="match status" value="1"/>
</dbReference>
<dbReference type="InterPro" id="IPR013154">
    <property type="entry name" value="ADH-like_N"/>
</dbReference>
<name>A0AAN6JAT5_9PEZI</name>
<evidence type="ECO:0000256" key="6">
    <source>
        <dbReference type="RuleBase" id="RU361277"/>
    </source>
</evidence>
<evidence type="ECO:0000256" key="2">
    <source>
        <dbReference type="ARBA" id="ARBA00008072"/>
    </source>
</evidence>
<comment type="similarity">
    <text evidence="2 6">Belongs to the zinc-containing alcohol dehydrogenase family.</text>
</comment>
<dbReference type="InterPro" id="IPR002328">
    <property type="entry name" value="ADH_Zn_CS"/>
</dbReference>
<dbReference type="CDD" id="cd08278">
    <property type="entry name" value="benzyl_alcohol_DH"/>
    <property type="match status" value="1"/>
</dbReference>
<dbReference type="AlphaFoldDB" id="A0AAN6JAT5"/>
<dbReference type="Gene3D" id="3.40.50.720">
    <property type="entry name" value="NAD(P)-binding Rossmann-like Domain"/>
    <property type="match status" value="1"/>
</dbReference>
<evidence type="ECO:0000313" key="9">
    <source>
        <dbReference type="Proteomes" id="UP001168146"/>
    </source>
</evidence>
<evidence type="ECO:0000256" key="5">
    <source>
        <dbReference type="ARBA" id="ARBA00023002"/>
    </source>
</evidence>
<evidence type="ECO:0000256" key="1">
    <source>
        <dbReference type="ARBA" id="ARBA00001947"/>
    </source>
</evidence>
<dbReference type="FunFam" id="3.40.50.720:FF:000003">
    <property type="entry name" value="S-(hydroxymethyl)glutathione dehydrogenase"/>
    <property type="match status" value="1"/>
</dbReference>